<dbReference type="InterPro" id="IPR043129">
    <property type="entry name" value="ATPase_NBD"/>
</dbReference>
<evidence type="ECO:0000256" key="2">
    <source>
        <dbReference type="SAM" id="MobiDB-lite"/>
    </source>
</evidence>
<evidence type="ECO:0000256" key="1">
    <source>
        <dbReference type="ARBA" id="ARBA00006479"/>
    </source>
</evidence>
<comment type="similarity">
    <text evidence="1">Belongs to the ROK (NagC/XylR) family.</text>
</comment>
<feature type="region of interest" description="Disordered" evidence="2">
    <location>
        <begin position="1"/>
        <end position="22"/>
    </location>
</feature>
<dbReference type="AlphaFoldDB" id="A0A9D5YXT0"/>
<accession>A0A9D5YXT0</accession>
<dbReference type="Gene3D" id="1.10.10.10">
    <property type="entry name" value="Winged helix-like DNA-binding domain superfamily/Winged helix DNA-binding domain"/>
    <property type="match status" value="1"/>
</dbReference>
<dbReference type="Proteomes" id="UP000822993">
    <property type="component" value="Unassembled WGS sequence"/>
</dbReference>
<comment type="caution">
    <text evidence="3">The sequence shown here is derived from an EMBL/GenBank/DDBJ whole genome shotgun (WGS) entry which is preliminary data.</text>
</comment>
<dbReference type="Pfam" id="PF00480">
    <property type="entry name" value="ROK"/>
    <property type="match status" value="1"/>
</dbReference>
<feature type="region of interest" description="Disordered" evidence="2">
    <location>
        <begin position="222"/>
        <end position="253"/>
    </location>
</feature>
<evidence type="ECO:0000313" key="4">
    <source>
        <dbReference type="Proteomes" id="UP000822993"/>
    </source>
</evidence>
<name>A0A9D5YXT0_9CELL</name>
<protein>
    <submittedName>
        <fullName evidence="3">ROK family protein</fullName>
    </submittedName>
</protein>
<dbReference type="CDD" id="cd24076">
    <property type="entry name" value="ASKHA_ATPase_ROK_BsXylR-like"/>
    <property type="match status" value="1"/>
</dbReference>
<sequence length="438" mass="45277">MNRDEASTSSRTPARGRSTAARQHTLREYNLALVSHALFDAPRPRSRADLAAATGLTRATVSVLVDQLIDARLVRELPPVTPQRAGRPAVPLTPAERTIVGLGLEVNVDYLGGTVLDLTGQVVAQEVVPGDLHGSDPAEVLGRLGALARRLVEEVEAQDMQVAGARLALPGLVDARAGRLQVAPNLGWSSFLPVPLLGLPERLPVEIANEANLAGLAQLAAPGDAAGPAGTRPRSGEPSGDRPGSTPDGAAPPVPSSFLYVSGEVGIGSAIVIDRELFLGNRGWSGEIGHVVVDPNGPRCLCGATGCLEQYAGKDAMLRAAGIALDAPIETFLDALEAGTPSALAAAVSAGTALGRALANFVNLVDIETVLLGGIYTDLLPHLRDAVTTELTTRVLASPWTELDLRPALVADHAAMVGGARTVLRDVVAAPSAWTTGD</sequence>
<dbReference type="RefSeq" id="WP_193718162.1">
    <property type="nucleotide sequence ID" value="NZ_JACSPN010000001.1"/>
</dbReference>
<proteinExistence type="inferred from homology"/>
<gene>
    <name evidence="3" type="ORF">H9623_00660</name>
</gene>
<dbReference type="PANTHER" id="PTHR18964:SF149">
    <property type="entry name" value="BIFUNCTIONAL UDP-N-ACETYLGLUCOSAMINE 2-EPIMERASE_N-ACETYLMANNOSAMINE KINASE"/>
    <property type="match status" value="1"/>
</dbReference>
<dbReference type="SUPFAM" id="SSF46785">
    <property type="entry name" value="Winged helix' DNA-binding domain"/>
    <property type="match status" value="1"/>
</dbReference>
<dbReference type="SUPFAM" id="SSF53067">
    <property type="entry name" value="Actin-like ATPase domain"/>
    <property type="match status" value="2"/>
</dbReference>
<dbReference type="InterPro" id="IPR000600">
    <property type="entry name" value="ROK"/>
</dbReference>
<evidence type="ECO:0000313" key="3">
    <source>
        <dbReference type="EMBL" id="MBE7698816.1"/>
    </source>
</evidence>
<dbReference type="EMBL" id="JACSPN010000001">
    <property type="protein sequence ID" value="MBE7698816.1"/>
    <property type="molecule type" value="Genomic_DNA"/>
</dbReference>
<reference evidence="3 4" key="1">
    <citation type="submission" date="2020-08" db="EMBL/GenBank/DDBJ databases">
        <title>A Genomic Blueprint of the Chicken Gut Microbiome.</title>
        <authorList>
            <person name="Gilroy R."/>
            <person name="Ravi A."/>
            <person name="Getino M."/>
            <person name="Pursley I."/>
            <person name="Horton D.L."/>
            <person name="Alikhan N.-F."/>
            <person name="Baker D."/>
            <person name="Gharbi K."/>
            <person name="Hall N."/>
            <person name="Watson M."/>
            <person name="Adriaenssens E.M."/>
            <person name="Foster-Nyarko E."/>
            <person name="Jarju S."/>
            <person name="Secka A."/>
            <person name="Antonio M."/>
            <person name="Oren A."/>
            <person name="Chaudhuri R."/>
            <person name="La Ragione R.M."/>
            <person name="Hildebrand F."/>
            <person name="Pallen M.J."/>
        </authorList>
    </citation>
    <scope>NUCLEOTIDE SEQUENCE [LARGE SCALE GENOMIC DNA]</scope>
    <source>
        <strain evidence="3 4">Sa1BUA8</strain>
    </source>
</reference>
<dbReference type="PANTHER" id="PTHR18964">
    <property type="entry name" value="ROK (REPRESSOR, ORF, KINASE) FAMILY"/>
    <property type="match status" value="1"/>
</dbReference>
<dbReference type="InterPro" id="IPR036388">
    <property type="entry name" value="WH-like_DNA-bd_sf"/>
</dbReference>
<keyword evidence="4" id="KW-1185">Reference proteome</keyword>
<organism evidence="3 4">
    <name type="scientific">Oerskovia douganii</name>
    <dbReference type="NCBI Taxonomy" id="2762210"/>
    <lineage>
        <taxon>Bacteria</taxon>
        <taxon>Bacillati</taxon>
        <taxon>Actinomycetota</taxon>
        <taxon>Actinomycetes</taxon>
        <taxon>Micrococcales</taxon>
        <taxon>Cellulomonadaceae</taxon>
        <taxon>Oerskovia</taxon>
    </lineage>
</organism>
<dbReference type="Gene3D" id="3.30.420.40">
    <property type="match status" value="2"/>
</dbReference>
<dbReference type="InterPro" id="IPR036390">
    <property type="entry name" value="WH_DNA-bd_sf"/>
</dbReference>